<accession>X0VIX2</accession>
<dbReference type="EMBL" id="BARS01031449">
    <property type="protein sequence ID" value="GAG18249.1"/>
    <property type="molecule type" value="Genomic_DNA"/>
</dbReference>
<evidence type="ECO:0000256" key="5">
    <source>
        <dbReference type="SAM" id="Phobius"/>
    </source>
</evidence>
<dbReference type="Pfam" id="PF07291">
    <property type="entry name" value="MauE"/>
    <property type="match status" value="1"/>
</dbReference>
<evidence type="ECO:0000256" key="4">
    <source>
        <dbReference type="ARBA" id="ARBA00023136"/>
    </source>
</evidence>
<gene>
    <name evidence="7" type="ORF">S01H1_48937</name>
</gene>
<comment type="subcellular location">
    <subcellularLocation>
        <location evidence="1">Membrane</location>
        <topology evidence="1">Multi-pass membrane protein</topology>
    </subcellularLocation>
</comment>
<name>X0VIX2_9ZZZZ</name>
<dbReference type="GO" id="GO:0030416">
    <property type="term" value="P:methylamine metabolic process"/>
    <property type="evidence" value="ECO:0007669"/>
    <property type="project" value="InterPro"/>
</dbReference>
<keyword evidence="3 5" id="KW-1133">Transmembrane helix</keyword>
<protein>
    <recommendedName>
        <fullName evidence="6">Methylamine utilisation protein MauE domain-containing protein</fullName>
    </recommendedName>
</protein>
<evidence type="ECO:0000259" key="6">
    <source>
        <dbReference type="Pfam" id="PF07291"/>
    </source>
</evidence>
<sequence>MWLKRYKHRIGVWATMLLGLIFVAAGLGKLAYRPEAFLFSPDFFPSAWVRAFLIWLPGIEIIIGVLLITGIAA</sequence>
<reference evidence="7" key="1">
    <citation type="journal article" date="2014" name="Front. Microbiol.">
        <title>High frequency of phylogenetically diverse reductive dehalogenase-homologous genes in deep subseafloor sedimentary metagenomes.</title>
        <authorList>
            <person name="Kawai M."/>
            <person name="Futagami T."/>
            <person name="Toyoda A."/>
            <person name="Takaki Y."/>
            <person name="Nishi S."/>
            <person name="Hori S."/>
            <person name="Arai W."/>
            <person name="Tsubouchi T."/>
            <person name="Morono Y."/>
            <person name="Uchiyama I."/>
            <person name="Ito T."/>
            <person name="Fujiyama A."/>
            <person name="Inagaki F."/>
            <person name="Takami H."/>
        </authorList>
    </citation>
    <scope>NUCLEOTIDE SEQUENCE</scope>
    <source>
        <strain evidence="7">Expedition CK06-06</strain>
    </source>
</reference>
<evidence type="ECO:0000313" key="7">
    <source>
        <dbReference type="EMBL" id="GAG18249.1"/>
    </source>
</evidence>
<dbReference type="GO" id="GO:0016020">
    <property type="term" value="C:membrane"/>
    <property type="evidence" value="ECO:0007669"/>
    <property type="project" value="UniProtKB-SubCell"/>
</dbReference>
<proteinExistence type="predicted"/>
<comment type="caution">
    <text evidence="7">The sequence shown here is derived from an EMBL/GenBank/DDBJ whole genome shotgun (WGS) entry which is preliminary data.</text>
</comment>
<evidence type="ECO:0000256" key="1">
    <source>
        <dbReference type="ARBA" id="ARBA00004141"/>
    </source>
</evidence>
<feature type="transmembrane region" description="Helical" evidence="5">
    <location>
        <begin position="12"/>
        <end position="32"/>
    </location>
</feature>
<feature type="domain" description="Methylamine utilisation protein MauE" evidence="6">
    <location>
        <begin position="9"/>
        <end position="71"/>
    </location>
</feature>
<dbReference type="InterPro" id="IPR009908">
    <property type="entry name" value="Methylamine_util_MauE"/>
</dbReference>
<evidence type="ECO:0000256" key="3">
    <source>
        <dbReference type="ARBA" id="ARBA00022989"/>
    </source>
</evidence>
<feature type="transmembrane region" description="Helical" evidence="5">
    <location>
        <begin position="52"/>
        <end position="72"/>
    </location>
</feature>
<keyword evidence="2 5" id="KW-0812">Transmembrane</keyword>
<dbReference type="AlphaFoldDB" id="X0VIX2"/>
<evidence type="ECO:0000256" key="2">
    <source>
        <dbReference type="ARBA" id="ARBA00022692"/>
    </source>
</evidence>
<keyword evidence="4 5" id="KW-0472">Membrane</keyword>
<feature type="non-terminal residue" evidence="7">
    <location>
        <position position="73"/>
    </location>
</feature>
<organism evidence="7">
    <name type="scientific">marine sediment metagenome</name>
    <dbReference type="NCBI Taxonomy" id="412755"/>
    <lineage>
        <taxon>unclassified sequences</taxon>
        <taxon>metagenomes</taxon>
        <taxon>ecological metagenomes</taxon>
    </lineage>
</organism>